<feature type="transmembrane region" description="Helical" evidence="2">
    <location>
        <begin position="272"/>
        <end position="294"/>
    </location>
</feature>
<name>A0ABD5R825_9EURY</name>
<sequence>MQSFGLRQLLALSVALLVLLGAGPTVAIAQTSQTGGTVVVGPDETIIGGLEVVAGSVVIHGTVEGDLQAVGGSVVVEETGTVTGNAELTGGSIVVAGAVGGDVTFAGGSFLLREAGSVGGTLEGGAGDVRLDGAVTGDTTVGAETLTLGSTAVLSGGLEYDAGTFDRQDGSQVAGQVVRNPDLTVGTEFGGFEAPVIPWWVGQAYGFLVNLALGAVLLLVAPAFAGRVTSLGTTKTLRSGGAGLLTFVGVPLLLVLIALTIVGIPLSLVGVLLFAIVLWIGSVFGAYVVGTYLLRLAERENRWGALVLGLAVVAILSAIPYGLGGIVSFVVLLLGLGAFALAIRGEGGDEGDEGLGTTEEGPSEGQPMA</sequence>
<feature type="transmembrane region" description="Helical" evidence="2">
    <location>
        <begin position="204"/>
        <end position="224"/>
    </location>
</feature>
<comment type="caution">
    <text evidence="4">The sequence shown here is derived from an EMBL/GenBank/DDBJ whole genome shotgun (WGS) entry which is preliminary data.</text>
</comment>
<evidence type="ECO:0000259" key="3">
    <source>
        <dbReference type="Pfam" id="PF26514"/>
    </source>
</evidence>
<dbReference type="InterPro" id="IPR058486">
    <property type="entry name" value="DUF8173"/>
</dbReference>
<keyword evidence="2" id="KW-1133">Transmembrane helix</keyword>
<evidence type="ECO:0000313" key="5">
    <source>
        <dbReference type="Proteomes" id="UP001596201"/>
    </source>
</evidence>
<feature type="transmembrane region" description="Helical" evidence="2">
    <location>
        <begin position="325"/>
        <end position="343"/>
    </location>
</feature>
<feature type="transmembrane region" description="Helical" evidence="2">
    <location>
        <begin position="244"/>
        <end position="266"/>
    </location>
</feature>
<gene>
    <name evidence="4" type="ORF">ACFPJ5_04110</name>
</gene>
<evidence type="ECO:0000256" key="2">
    <source>
        <dbReference type="SAM" id="Phobius"/>
    </source>
</evidence>
<evidence type="ECO:0000313" key="4">
    <source>
        <dbReference type="EMBL" id="MFC5366109.1"/>
    </source>
</evidence>
<evidence type="ECO:0000256" key="1">
    <source>
        <dbReference type="SAM" id="MobiDB-lite"/>
    </source>
</evidence>
<dbReference type="Proteomes" id="UP001596201">
    <property type="component" value="Unassembled WGS sequence"/>
</dbReference>
<feature type="transmembrane region" description="Helical" evidence="2">
    <location>
        <begin position="301"/>
        <end position="319"/>
    </location>
</feature>
<keyword evidence="5" id="KW-1185">Reference proteome</keyword>
<feature type="region of interest" description="Disordered" evidence="1">
    <location>
        <begin position="349"/>
        <end position="369"/>
    </location>
</feature>
<reference evidence="4 5" key="1">
    <citation type="journal article" date="2019" name="Int. J. Syst. Evol. Microbiol.">
        <title>The Global Catalogue of Microorganisms (GCM) 10K type strain sequencing project: providing services to taxonomists for standard genome sequencing and annotation.</title>
        <authorList>
            <consortium name="The Broad Institute Genomics Platform"/>
            <consortium name="The Broad Institute Genome Sequencing Center for Infectious Disease"/>
            <person name="Wu L."/>
            <person name="Ma J."/>
        </authorList>
    </citation>
    <scope>NUCLEOTIDE SEQUENCE [LARGE SCALE GENOMIC DNA]</scope>
    <source>
        <strain evidence="4 5">CGMCC 1.12237</strain>
    </source>
</reference>
<accession>A0ABD5R825</accession>
<protein>
    <submittedName>
        <fullName evidence="4">Polymer-forming cytoskeletal protein</fullName>
    </submittedName>
</protein>
<proteinExistence type="predicted"/>
<keyword evidence="2" id="KW-0472">Membrane</keyword>
<feature type="domain" description="DUF8173" evidence="3">
    <location>
        <begin position="204"/>
        <end position="339"/>
    </location>
</feature>
<dbReference type="RefSeq" id="WP_227228532.1">
    <property type="nucleotide sequence ID" value="NZ_JAJCVJ010000001.1"/>
</dbReference>
<keyword evidence="2" id="KW-0812">Transmembrane</keyword>
<dbReference type="EMBL" id="JBHSKX010000001">
    <property type="protein sequence ID" value="MFC5366109.1"/>
    <property type="molecule type" value="Genomic_DNA"/>
</dbReference>
<organism evidence="4 5">
    <name type="scientific">Salinirubrum litoreum</name>
    <dbReference type="NCBI Taxonomy" id="1126234"/>
    <lineage>
        <taxon>Archaea</taxon>
        <taxon>Methanobacteriati</taxon>
        <taxon>Methanobacteriota</taxon>
        <taxon>Stenosarchaea group</taxon>
        <taxon>Halobacteria</taxon>
        <taxon>Halobacteriales</taxon>
        <taxon>Haloferacaceae</taxon>
        <taxon>Salinirubrum</taxon>
    </lineage>
</organism>
<dbReference type="Pfam" id="PF26514">
    <property type="entry name" value="DUF8173"/>
    <property type="match status" value="1"/>
</dbReference>
<dbReference type="AlphaFoldDB" id="A0ABD5R825"/>